<feature type="compositionally biased region" description="Low complexity" evidence="1">
    <location>
        <begin position="203"/>
        <end position="221"/>
    </location>
</feature>
<protein>
    <submittedName>
        <fullName evidence="3">Uncharacterized protein</fullName>
    </submittedName>
</protein>
<keyword evidence="2" id="KW-0472">Membrane</keyword>
<evidence type="ECO:0000256" key="1">
    <source>
        <dbReference type="SAM" id="MobiDB-lite"/>
    </source>
</evidence>
<proteinExistence type="predicted"/>
<keyword evidence="2" id="KW-1133">Transmembrane helix</keyword>
<sequence length="278" mass="29207">MAADQPSAPVSPALDVLDTSWAPAGWTASEDYYDDAPFGSVLGDPLTGSMIYDVSVLDAVPGWQEEDAGTAVDPSASVQERADLERAQRIKEGARRRDEAHRQSRRTTSKTTSPTTAPRTASRTATRTASRTTVPRSVLVPGPLPGQVPPQAVPVQVPPQIPPQAYAPPAQGAYGAGQPYPGDGPWSPGPWAAGPAQGGYAQGGYAQPPQVPGLPVRLPYRGPGGGPGSNDLEQVLSQVSRQVQLVSKDAQSLGWEGIKPYLSWIVLLLIILGFSVFA</sequence>
<keyword evidence="4" id="KW-1185">Reference proteome</keyword>
<reference evidence="3 4" key="1">
    <citation type="submission" date="2020-12" db="EMBL/GenBank/DDBJ databases">
        <authorList>
            <person name="Zhou J."/>
        </authorList>
    </citation>
    <scope>NUCLEOTIDE SEQUENCE [LARGE SCALE GENOMIC DNA]</scope>
    <source>
        <strain evidence="3 4">CCUG 61299</strain>
    </source>
</reference>
<gene>
    <name evidence="3" type="ORF">JG540_09890</name>
</gene>
<evidence type="ECO:0000256" key="2">
    <source>
        <dbReference type="SAM" id="Phobius"/>
    </source>
</evidence>
<dbReference type="KEGG" id="awe:JG540_09890"/>
<evidence type="ECO:0000313" key="4">
    <source>
        <dbReference type="Proteomes" id="UP000595895"/>
    </source>
</evidence>
<feature type="compositionally biased region" description="Low complexity" evidence="1">
    <location>
        <begin position="109"/>
        <end position="141"/>
    </location>
</feature>
<dbReference type="AlphaFoldDB" id="A0A7T7S1I4"/>
<dbReference type="Proteomes" id="UP000595895">
    <property type="component" value="Chromosome"/>
</dbReference>
<keyword evidence="2" id="KW-0812">Transmembrane</keyword>
<feature type="compositionally biased region" description="Low complexity" evidence="1">
    <location>
        <begin position="167"/>
        <end position="195"/>
    </location>
</feature>
<evidence type="ECO:0000313" key="3">
    <source>
        <dbReference type="EMBL" id="QQM67288.1"/>
    </source>
</evidence>
<feature type="transmembrane region" description="Helical" evidence="2">
    <location>
        <begin position="261"/>
        <end position="277"/>
    </location>
</feature>
<organism evidence="3 4">
    <name type="scientific">Actinomyces weissii</name>
    <dbReference type="NCBI Taxonomy" id="675090"/>
    <lineage>
        <taxon>Bacteria</taxon>
        <taxon>Bacillati</taxon>
        <taxon>Actinomycetota</taxon>
        <taxon>Actinomycetes</taxon>
        <taxon>Actinomycetales</taxon>
        <taxon>Actinomycetaceae</taxon>
        <taxon>Actinomyces</taxon>
    </lineage>
</organism>
<name>A0A7T7S1I4_9ACTO</name>
<feature type="region of interest" description="Disordered" evidence="1">
    <location>
        <begin position="89"/>
        <end position="232"/>
    </location>
</feature>
<accession>A0A7T7S1I4</accession>
<feature type="compositionally biased region" description="Basic and acidic residues" evidence="1">
    <location>
        <begin position="89"/>
        <end position="102"/>
    </location>
</feature>
<feature type="compositionally biased region" description="Pro residues" evidence="1">
    <location>
        <begin position="142"/>
        <end position="166"/>
    </location>
</feature>
<dbReference type="EMBL" id="CP066802">
    <property type="protein sequence ID" value="QQM67288.1"/>
    <property type="molecule type" value="Genomic_DNA"/>
</dbReference>
<dbReference type="RefSeq" id="WP_200275735.1">
    <property type="nucleotide sequence ID" value="NZ_CP066802.1"/>
</dbReference>